<sequence>MINSGEWEEAVDKHPFLQEYYNIERSTLIPFCTEAIQNRLDEEGSWSKKGGLYLETDPCDWETDSEYYTDLKGLEWTFITCLKEYEDKTQFNKTPIQSFIDIVLSEVITKSIKVQLYYHDLNKPIEYIFDGKKIAKLINN</sequence>
<evidence type="ECO:0000313" key="2">
    <source>
        <dbReference type="Proteomes" id="UP000195696"/>
    </source>
</evidence>
<proteinExistence type="predicted"/>
<dbReference type="EMBL" id="FMAK01000037">
    <property type="protein sequence ID" value="SCB69141.1"/>
    <property type="molecule type" value="Genomic_DNA"/>
</dbReference>
<dbReference type="AlphaFoldDB" id="A0A1G4ER32"/>
<evidence type="ECO:0000313" key="1">
    <source>
        <dbReference type="EMBL" id="SCB69141.1"/>
    </source>
</evidence>
<reference evidence="1 2" key="1">
    <citation type="submission" date="2016-08" db="EMBL/GenBank/DDBJ databases">
        <authorList>
            <person name="Seilhamer J.J."/>
        </authorList>
    </citation>
    <scope>NUCLEOTIDE SEQUENCE [LARGE SCALE GENOMIC DNA]</scope>
    <source>
        <strain evidence="1 2">SDA_GO95</strain>
    </source>
</reference>
<accession>A0A1G4ER32</accession>
<organism evidence="1 2">
    <name type="scientific">Bacillus mycoides</name>
    <dbReference type="NCBI Taxonomy" id="1405"/>
    <lineage>
        <taxon>Bacteria</taxon>
        <taxon>Bacillati</taxon>
        <taxon>Bacillota</taxon>
        <taxon>Bacilli</taxon>
        <taxon>Bacillales</taxon>
        <taxon>Bacillaceae</taxon>
        <taxon>Bacillus</taxon>
        <taxon>Bacillus cereus group</taxon>
    </lineage>
</organism>
<dbReference type="RefSeq" id="WP_234814251.1">
    <property type="nucleotide sequence ID" value="NZ_FMAK01000037.1"/>
</dbReference>
<name>A0A1G4ER32_BACMY</name>
<protein>
    <submittedName>
        <fullName evidence="1">Uncharacterized protein</fullName>
    </submittedName>
</protein>
<gene>
    <name evidence="1" type="ORF">BWGO95_03293</name>
</gene>
<dbReference type="Proteomes" id="UP000195696">
    <property type="component" value="Unassembled WGS sequence"/>
</dbReference>